<dbReference type="AlphaFoldDB" id="A0A2A7MPQ8"/>
<sequence>MSHRRKSATTGASTDEQGKYFMHENTVRVDRPEAKPEDAVVDPDYVLLGAVDLERGPIADLAVTADGTTLIATHFGDGGVSVIDADDMTAGTTIDMPVEPFLVTATERRAYVTISGHNYDSVAIIDTDNERVIANHPVEGNAADVTVSPDGTRIFVGLVSWDGIGLGVINTFGRTHTIDLGHDEGRTIDAVRVSPNGRLVYVGTSDAVSGNVLVVDVSKGRVVREVPIPSPIRDIALSRDGGLAYVVSFHPQWGGSVDIIDTAIHEITAKVGIGGAPMQMALSADGARLYIADYEHVAVLCTETNSVIDKLTVTAEPACVAVSPEGGRLYIADHTGVVTMLAVSSDITDAETEKLISLNVSAAPELRKPEPAAV</sequence>
<gene>
    <name evidence="1" type="ORF">CQY20_30390</name>
</gene>
<proteinExistence type="predicted"/>
<dbReference type="PANTHER" id="PTHR47197">
    <property type="entry name" value="PROTEIN NIRF"/>
    <property type="match status" value="1"/>
</dbReference>
<evidence type="ECO:0000313" key="2">
    <source>
        <dbReference type="Proteomes" id="UP000220914"/>
    </source>
</evidence>
<name>A0A2A7MPQ8_MYCAG</name>
<dbReference type="Gene3D" id="2.130.10.10">
    <property type="entry name" value="YVTN repeat-like/Quinoprotein amine dehydrogenase"/>
    <property type="match status" value="2"/>
</dbReference>
<organism evidence="1 2">
    <name type="scientific">Mycolicibacterium agri</name>
    <name type="common">Mycobacterium agri</name>
    <dbReference type="NCBI Taxonomy" id="36811"/>
    <lineage>
        <taxon>Bacteria</taxon>
        <taxon>Bacillati</taxon>
        <taxon>Actinomycetota</taxon>
        <taxon>Actinomycetes</taxon>
        <taxon>Mycobacteriales</taxon>
        <taxon>Mycobacteriaceae</taxon>
        <taxon>Mycolicibacterium</taxon>
    </lineage>
</organism>
<dbReference type="InterPro" id="IPR051200">
    <property type="entry name" value="Host-pathogen_enzymatic-act"/>
</dbReference>
<dbReference type="SUPFAM" id="SSF51004">
    <property type="entry name" value="C-terminal (heme d1) domain of cytochrome cd1-nitrite reductase"/>
    <property type="match status" value="2"/>
</dbReference>
<dbReference type="Proteomes" id="UP000220914">
    <property type="component" value="Unassembled WGS sequence"/>
</dbReference>
<reference evidence="1 2" key="1">
    <citation type="submission" date="2017-10" db="EMBL/GenBank/DDBJ databases">
        <title>The new phylogeny of genus Mycobacterium.</title>
        <authorList>
            <person name="Tortoli E."/>
            <person name="Trovato A."/>
            <person name="Cirillo D.M."/>
        </authorList>
    </citation>
    <scope>NUCLEOTIDE SEQUENCE [LARGE SCALE GENOMIC DNA]</scope>
    <source>
        <strain evidence="1 2">CCUG37673</strain>
    </source>
</reference>
<dbReference type="InterPro" id="IPR015943">
    <property type="entry name" value="WD40/YVTN_repeat-like_dom_sf"/>
</dbReference>
<dbReference type="InterPro" id="IPR011048">
    <property type="entry name" value="Haem_d1_sf"/>
</dbReference>
<keyword evidence="2" id="KW-1185">Reference proteome</keyword>
<protein>
    <submittedName>
        <fullName evidence="1">Uncharacterized protein</fullName>
    </submittedName>
</protein>
<evidence type="ECO:0000313" key="1">
    <source>
        <dbReference type="EMBL" id="PEG33497.1"/>
    </source>
</evidence>
<dbReference type="EMBL" id="PDCP01000108">
    <property type="protein sequence ID" value="PEG33497.1"/>
    <property type="molecule type" value="Genomic_DNA"/>
</dbReference>
<dbReference type="PANTHER" id="PTHR47197:SF3">
    <property type="entry name" value="DIHYDRO-HEME D1 DEHYDROGENASE"/>
    <property type="match status" value="1"/>
</dbReference>
<accession>A0A2A7MPQ8</accession>
<comment type="caution">
    <text evidence="1">The sequence shown here is derived from an EMBL/GenBank/DDBJ whole genome shotgun (WGS) entry which is preliminary data.</text>
</comment>